<evidence type="ECO:0000256" key="9">
    <source>
        <dbReference type="HAMAP-Rule" id="MF_00161"/>
    </source>
</evidence>
<evidence type="ECO:0000313" key="12">
    <source>
        <dbReference type="Proteomes" id="UP000426027"/>
    </source>
</evidence>
<evidence type="ECO:0000256" key="1">
    <source>
        <dbReference type="ARBA" id="ARBA00006139"/>
    </source>
</evidence>
<sequence length="227" mass="25494">MKKRHIIALILLVLFLDQWLKFYIKTNYYLGEEHNMIGNWFKLHFVENEGMAWGWKLGSSGSWGKMALTLFRMVAVVFGLYYVGKLIKKKEHPGFIICVGLIIAGAIGNLIDSMFYGMVFEASEYGTGKLAAFMPEGGGYAGFLHGKVVDMLYFPIIKSTFPAWVPVWGGEPFEFFSPVFNIADASISIGLIIILLFQNRFFKKEEKAANNITVETNSATSDEALVS</sequence>
<evidence type="ECO:0000256" key="3">
    <source>
        <dbReference type="ARBA" id="ARBA00022670"/>
    </source>
</evidence>
<dbReference type="EMBL" id="CP046566">
    <property type="protein sequence ID" value="QGW29233.1"/>
    <property type="molecule type" value="Genomic_DNA"/>
</dbReference>
<keyword evidence="7 9" id="KW-1133">Transmembrane helix</keyword>
<proteinExistence type="inferred from homology"/>
<dbReference type="NCBIfam" id="NF011369">
    <property type="entry name" value="PRK14788.1"/>
    <property type="match status" value="1"/>
</dbReference>
<dbReference type="PANTHER" id="PTHR33695:SF1">
    <property type="entry name" value="LIPOPROTEIN SIGNAL PEPTIDASE"/>
    <property type="match status" value="1"/>
</dbReference>
<protein>
    <recommendedName>
        <fullName evidence="9">Lipoprotein signal peptidase</fullName>
        <ecNumber evidence="9">3.4.23.36</ecNumber>
    </recommendedName>
    <alternativeName>
        <fullName evidence="9">Prolipoprotein signal peptidase</fullName>
    </alternativeName>
    <alternativeName>
        <fullName evidence="9">Signal peptidase II</fullName>
        <shortName evidence="9">SPase II</shortName>
    </alternativeName>
</protein>
<keyword evidence="6 9" id="KW-0378">Hydrolase</keyword>
<feature type="active site" evidence="9">
    <location>
        <position position="184"/>
    </location>
</feature>
<feature type="active site" evidence="9">
    <location>
        <position position="150"/>
    </location>
</feature>
<keyword evidence="4 9" id="KW-0812">Transmembrane</keyword>
<comment type="caution">
    <text evidence="9">Lacks conserved residue(s) required for the propagation of feature annotation.</text>
</comment>
<keyword evidence="8 9" id="KW-0472">Membrane</keyword>
<evidence type="ECO:0000256" key="2">
    <source>
        <dbReference type="ARBA" id="ARBA00022475"/>
    </source>
</evidence>
<comment type="similarity">
    <text evidence="1 9 10">Belongs to the peptidase A8 family.</text>
</comment>
<keyword evidence="12" id="KW-1185">Reference proteome</keyword>
<evidence type="ECO:0000256" key="7">
    <source>
        <dbReference type="ARBA" id="ARBA00022989"/>
    </source>
</evidence>
<comment type="subcellular location">
    <subcellularLocation>
        <location evidence="9">Cell membrane</location>
        <topology evidence="9">Multi-pass membrane protein</topology>
    </subcellularLocation>
</comment>
<dbReference type="InterPro" id="IPR001872">
    <property type="entry name" value="Peptidase_A8"/>
</dbReference>
<keyword evidence="11" id="KW-0449">Lipoprotein</keyword>
<feature type="transmembrane region" description="Helical" evidence="9">
    <location>
        <begin position="175"/>
        <end position="197"/>
    </location>
</feature>
<gene>
    <name evidence="9" type="primary">lspA</name>
    <name evidence="11" type="ORF">GLV81_14945</name>
</gene>
<dbReference type="RefSeq" id="WP_157479586.1">
    <property type="nucleotide sequence ID" value="NZ_CP046566.1"/>
</dbReference>
<dbReference type="Pfam" id="PF01252">
    <property type="entry name" value="Peptidase_A8"/>
    <property type="match status" value="1"/>
</dbReference>
<name>A0A6I6GBY1_9BACT</name>
<evidence type="ECO:0000256" key="10">
    <source>
        <dbReference type="RuleBase" id="RU004181"/>
    </source>
</evidence>
<keyword evidence="3 9" id="KW-0645">Protease</keyword>
<dbReference type="HAMAP" id="MF_00161">
    <property type="entry name" value="LspA"/>
    <property type="match status" value="1"/>
</dbReference>
<comment type="pathway">
    <text evidence="9">Protein modification; lipoprotein biosynthesis (signal peptide cleavage).</text>
</comment>
<dbReference type="Proteomes" id="UP000426027">
    <property type="component" value="Chromosome"/>
</dbReference>
<dbReference type="GO" id="GO:0004190">
    <property type="term" value="F:aspartic-type endopeptidase activity"/>
    <property type="evidence" value="ECO:0007669"/>
    <property type="project" value="UniProtKB-UniRule"/>
</dbReference>
<comment type="function">
    <text evidence="9">This protein specifically catalyzes the removal of signal peptides from prolipoproteins.</text>
</comment>
<dbReference type="AlphaFoldDB" id="A0A6I6GBY1"/>
<organism evidence="11 12">
    <name type="scientific">Phnomibacter ginsenosidimutans</name>
    <dbReference type="NCBI Taxonomy" id="2676868"/>
    <lineage>
        <taxon>Bacteria</taxon>
        <taxon>Pseudomonadati</taxon>
        <taxon>Bacteroidota</taxon>
        <taxon>Chitinophagia</taxon>
        <taxon>Chitinophagales</taxon>
        <taxon>Chitinophagaceae</taxon>
        <taxon>Phnomibacter</taxon>
    </lineage>
</organism>
<accession>A0A6I6GBY1</accession>
<dbReference type="PANTHER" id="PTHR33695">
    <property type="entry name" value="LIPOPROTEIN SIGNAL PEPTIDASE"/>
    <property type="match status" value="1"/>
</dbReference>
<comment type="catalytic activity">
    <reaction evidence="9">
        <text>Release of signal peptides from bacterial membrane prolipoproteins. Hydrolyzes -Xaa-Yaa-Zaa-|-(S,diacylglyceryl)Cys-, in which Xaa is hydrophobic (preferably Leu), and Yaa (Ala or Ser) and Zaa (Gly or Ala) have small, neutral side chains.</text>
        <dbReference type="EC" id="3.4.23.36"/>
    </reaction>
</comment>
<evidence type="ECO:0000256" key="8">
    <source>
        <dbReference type="ARBA" id="ARBA00023136"/>
    </source>
</evidence>
<dbReference type="GO" id="GO:0005886">
    <property type="term" value="C:plasma membrane"/>
    <property type="evidence" value="ECO:0007669"/>
    <property type="project" value="UniProtKB-SubCell"/>
</dbReference>
<evidence type="ECO:0000313" key="11">
    <source>
        <dbReference type="EMBL" id="QGW29233.1"/>
    </source>
</evidence>
<dbReference type="KEGG" id="fls:GLV81_14945"/>
<dbReference type="GO" id="GO:0006508">
    <property type="term" value="P:proteolysis"/>
    <property type="evidence" value="ECO:0007669"/>
    <property type="project" value="UniProtKB-KW"/>
</dbReference>
<dbReference type="UniPathway" id="UPA00665"/>
<dbReference type="PRINTS" id="PR00781">
    <property type="entry name" value="LIPOSIGPTASE"/>
</dbReference>
<feature type="transmembrane region" description="Helical" evidence="9">
    <location>
        <begin position="95"/>
        <end position="116"/>
    </location>
</feature>
<keyword evidence="2 9" id="KW-1003">Cell membrane</keyword>
<feature type="transmembrane region" description="Helical" evidence="9">
    <location>
        <begin position="63"/>
        <end position="83"/>
    </location>
</feature>
<evidence type="ECO:0000256" key="6">
    <source>
        <dbReference type="ARBA" id="ARBA00022801"/>
    </source>
</evidence>
<keyword evidence="5 9" id="KW-0064">Aspartyl protease</keyword>
<evidence type="ECO:0000256" key="5">
    <source>
        <dbReference type="ARBA" id="ARBA00022750"/>
    </source>
</evidence>
<reference evidence="11 12" key="1">
    <citation type="submission" date="2019-11" db="EMBL/GenBank/DDBJ databases">
        <authorList>
            <person name="Im W.T."/>
        </authorList>
    </citation>
    <scope>NUCLEOTIDE SEQUENCE [LARGE SCALE GENOMIC DNA]</scope>
    <source>
        <strain evidence="11 12">SB-02</strain>
    </source>
</reference>
<evidence type="ECO:0000256" key="4">
    <source>
        <dbReference type="ARBA" id="ARBA00022692"/>
    </source>
</evidence>
<dbReference type="EC" id="3.4.23.36" evidence="9"/>